<reference evidence="14" key="1">
    <citation type="submission" date="2020-07" db="EMBL/GenBank/DDBJ databases">
        <title>Multicomponent nature underlies the extraordinary mechanical properties of spider dragline silk.</title>
        <authorList>
            <person name="Kono N."/>
            <person name="Nakamura H."/>
            <person name="Mori M."/>
            <person name="Yoshida Y."/>
            <person name="Ohtoshi R."/>
            <person name="Malay A.D."/>
            <person name="Moran D.A.P."/>
            <person name="Tomita M."/>
            <person name="Numata K."/>
            <person name="Arakawa K."/>
        </authorList>
    </citation>
    <scope>NUCLEOTIDE SEQUENCE</scope>
</reference>
<evidence type="ECO:0000256" key="3">
    <source>
        <dbReference type="ARBA" id="ARBA00022483"/>
    </source>
</evidence>
<dbReference type="PRINTS" id="PR01415">
    <property type="entry name" value="ANKYRIN"/>
</dbReference>
<dbReference type="SMART" id="SM00248">
    <property type="entry name" value="ANK"/>
    <property type="match status" value="4"/>
</dbReference>
<dbReference type="InterPro" id="IPR002110">
    <property type="entry name" value="Ankyrin_rpt"/>
</dbReference>
<feature type="repeat" description="ANK" evidence="12">
    <location>
        <begin position="417"/>
        <end position="449"/>
    </location>
</feature>
<dbReference type="PANTHER" id="PTHR24171">
    <property type="entry name" value="ANKYRIN REPEAT DOMAIN-CONTAINING PROTEIN 39-RELATED"/>
    <property type="match status" value="1"/>
</dbReference>
<dbReference type="Pfam" id="PF00023">
    <property type="entry name" value="Ank"/>
    <property type="match status" value="1"/>
</dbReference>
<keyword evidence="10 12" id="KW-0040">ANK repeat</keyword>
<dbReference type="Gene3D" id="1.25.40.20">
    <property type="entry name" value="Ankyrin repeat-containing domain"/>
    <property type="match status" value="2"/>
</dbReference>
<dbReference type="InterPro" id="IPR036770">
    <property type="entry name" value="Ankyrin_rpt-contain_sf"/>
</dbReference>
<feature type="repeat" description="ANK" evidence="12">
    <location>
        <begin position="359"/>
        <end position="391"/>
    </location>
</feature>
<dbReference type="AlphaFoldDB" id="A0A8X6JZQ3"/>
<keyword evidence="4" id="KW-0964">Secreted</keyword>
<gene>
    <name evidence="14" type="ORF">TNCT_412371</name>
</gene>
<dbReference type="GO" id="GO:0044218">
    <property type="term" value="C:other organism cell membrane"/>
    <property type="evidence" value="ECO:0007669"/>
    <property type="project" value="UniProtKB-KW"/>
</dbReference>
<comment type="subcellular location">
    <subcellularLocation>
        <location evidence="2">Secreted</location>
    </subcellularLocation>
    <subcellularLocation>
        <location evidence="1">Target cell membrane</location>
    </subcellularLocation>
</comment>
<keyword evidence="11" id="KW-1053">Target membrane</keyword>
<evidence type="ECO:0000313" key="15">
    <source>
        <dbReference type="Proteomes" id="UP000887116"/>
    </source>
</evidence>
<evidence type="ECO:0000256" key="7">
    <source>
        <dbReference type="ARBA" id="ARBA00022699"/>
    </source>
</evidence>
<dbReference type="GO" id="GO:0044231">
    <property type="term" value="C:host cell presynaptic membrane"/>
    <property type="evidence" value="ECO:0007669"/>
    <property type="project" value="UniProtKB-KW"/>
</dbReference>
<feature type="signal peptide" evidence="13">
    <location>
        <begin position="1"/>
        <end position="23"/>
    </location>
</feature>
<keyword evidence="9" id="KW-0638">Presynaptic neurotoxin</keyword>
<feature type="repeat" description="ANK" evidence="12">
    <location>
        <begin position="326"/>
        <end position="358"/>
    </location>
</feature>
<name>A0A8X6JZQ3_TRICU</name>
<evidence type="ECO:0000256" key="12">
    <source>
        <dbReference type="PROSITE-ProRule" id="PRU00023"/>
    </source>
</evidence>
<evidence type="ECO:0000256" key="1">
    <source>
        <dbReference type="ARBA" id="ARBA00004175"/>
    </source>
</evidence>
<evidence type="ECO:0000256" key="5">
    <source>
        <dbReference type="ARBA" id="ARBA00022537"/>
    </source>
</evidence>
<dbReference type="Pfam" id="PF12796">
    <property type="entry name" value="Ank_2"/>
    <property type="match status" value="2"/>
</dbReference>
<keyword evidence="15" id="KW-1185">Reference proteome</keyword>
<keyword evidence="6" id="KW-0800">Toxin</keyword>
<dbReference type="SUPFAM" id="SSF48403">
    <property type="entry name" value="Ankyrin repeat"/>
    <property type="match status" value="1"/>
</dbReference>
<keyword evidence="3" id="KW-0268">Exocytosis</keyword>
<evidence type="ECO:0000256" key="4">
    <source>
        <dbReference type="ARBA" id="ARBA00022525"/>
    </source>
</evidence>
<keyword evidence="11" id="KW-0472">Membrane</keyword>
<proteinExistence type="predicted"/>
<evidence type="ECO:0000256" key="6">
    <source>
        <dbReference type="ARBA" id="ARBA00022656"/>
    </source>
</evidence>
<dbReference type="GO" id="GO:0090729">
    <property type="term" value="F:toxin activity"/>
    <property type="evidence" value="ECO:0007669"/>
    <property type="project" value="UniProtKB-KW"/>
</dbReference>
<keyword evidence="8" id="KW-0677">Repeat</keyword>
<organism evidence="14 15">
    <name type="scientific">Trichonephila clavata</name>
    <name type="common">Joro spider</name>
    <name type="synonym">Nephila clavata</name>
    <dbReference type="NCBI Taxonomy" id="2740835"/>
    <lineage>
        <taxon>Eukaryota</taxon>
        <taxon>Metazoa</taxon>
        <taxon>Ecdysozoa</taxon>
        <taxon>Arthropoda</taxon>
        <taxon>Chelicerata</taxon>
        <taxon>Arachnida</taxon>
        <taxon>Araneae</taxon>
        <taxon>Araneomorphae</taxon>
        <taxon>Entelegynae</taxon>
        <taxon>Araneoidea</taxon>
        <taxon>Nephilidae</taxon>
        <taxon>Trichonephila</taxon>
    </lineage>
</organism>
<evidence type="ECO:0000256" key="11">
    <source>
        <dbReference type="ARBA" id="ARBA00023298"/>
    </source>
</evidence>
<dbReference type="PROSITE" id="PS50297">
    <property type="entry name" value="ANK_REP_REGION"/>
    <property type="match status" value="3"/>
</dbReference>
<dbReference type="Proteomes" id="UP000887116">
    <property type="component" value="Unassembled WGS sequence"/>
</dbReference>
<protein>
    <submittedName>
        <fullName evidence="14">Uncharacterized protein</fullName>
    </submittedName>
</protein>
<dbReference type="GO" id="GO:0006887">
    <property type="term" value="P:exocytosis"/>
    <property type="evidence" value="ECO:0007669"/>
    <property type="project" value="UniProtKB-KW"/>
</dbReference>
<evidence type="ECO:0000256" key="2">
    <source>
        <dbReference type="ARBA" id="ARBA00004613"/>
    </source>
</evidence>
<comment type="caution">
    <text evidence="14">The sequence shown here is derived from an EMBL/GenBank/DDBJ whole genome shotgun (WGS) entry which is preliminary data.</text>
</comment>
<dbReference type="OrthoDB" id="439236at2759"/>
<evidence type="ECO:0000256" key="13">
    <source>
        <dbReference type="SAM" id="SignalP"/>
    </source>
</evidence>
<evidence type="ECO:0000313" key="14">
    <source>
        <dbReference type="EMBL" id="GFR24171.1"/>
    </source>
</evidence>
<dbReference type="GO" id="GO:0005576">
    <property type="term" value="C:extracellular region"/>
    <property type="evidence" value="ECO:0007669"/>
    <property type="project" value="UniProtKB-SubCell"/>
</dbReference>
<evidence type="ECO:0000256" key="8">
    <source>
        <dbReference type="ARBA" id="ARBA00022737"/>
    </source>
</evidence>
<dbReference type="EMBL" id="BMAO01008523">
    <property type="protein sequence ID" value="GFR24171.1"/>
    <property type="molecule type" value="Genomic_DNA"/>
</dbReference>
<accession>A0A8X6JZQ3</accession>
<evidence type="ECO:0000256" key="10">
    <source>
        <dbReference type="ARBA" id="ARBA00023043"/>
    </source>
</evidence>
<feature type="chain" id="PRO_5036455752" evidence="13">
    <location>
        <begin position="24"/>
        <end position="484"/>
    </location>
</feature>
<evidence type="ECO:0000256" key="9">
    <source>
        <dbReference type="ARBA" id="ARBA00023028"/>
    </source>
</evidence>
<keyword evidence="7" id="KW-0528">Neurotoxin</keyword>
<keyword evidence="5" id="KW-1052">Target cell membrane</keyword>
<dbReference type="SUPFAM" id="SSF50203">
    <property type="entry name" value="Bacterial enterotoxins"/>
    <property type="match status" value="1"/>
</dbReference>
<dbReference type="PROSITE" id="PS50088">
    <property type="entry name" value="ANK_REPEAT"/>
    <property type="match status" value="3"/>
</dbReference>
<sequence length="484" mass="53275">MKKTIQIIIAAVSILVSSQSVLAGASYTLRQDCNEHDTNGRIVEGVKISSYIESWTLQNPQSSIKCDDGQEYQISTGINDSGYQSTDKQKHQAAMIQDLAQVAYFSGQRINMCITDFPLLVGAQSAFAGASHTLRGLCNNAAGGAIVEDMKITGYTESWTRDDPKAYIKNKDGGVYQIQYGTTTNAPQQHQVTVQGIAIAISALVISQSAFAKASDSLKRLCSNAAGGEIVNEVRLSSYIESWTGQNPESYIVIDSSSNIYANSNDGFTSLQLAATKGHTDIVSYLRGKRSAKEENLFSAIKTDYSFDRVMQIINQRVNVNARDNDNYTPLSWAASLGRLKVVEHLIKNDADIEAKDRDIWTPLHAAAYHGQLDMVKYLVEKGADFNAKGKNGKTPYNVASERGHSEIAEFLKPMEQGYTALRLAAENGRLDVVKYLIKRGADINTRDGVNRTPLHYAAESGHLYQFPLHNKRIDNNKKKAILK</sequence>
<dbReference type="PANTHER" id="PTHR24171:SF10">
    <property type="entry name" value="ANKYRIN REPEAT DOMAIN-CONTAINING PROTEIN 29-LIKE"/>
    <property type="match status" value="1"/>
</dbReference>
<keyword evidence="13" id="KW-0732">Signal</keyword>
<dbReference type="InterPro" id="IPR008992">
    <property type="entry name" value="Enterotoxin"/>
</dbReference>